<gene>
    <name evidence="2" type="ORF">K7G82_22075</name>
</gene>
<dbReference type="Pfam" id="PF00583">
    <property type="entry name" value="Acetyltransf_1"/>
    <property type="match status" value="1"/>
</dbReference>
<dbReference type="EMBL" id="JAINVV010000011">
    <property type="protein sequence ID" value="MBY8825007.1"/>
    <property type="molecule type" value="Genomic_DNA"/>
</dbReference>
<keyword evidence="3" id="KW-1185">Reference proteome</keyword>
<dbReference type="CDD" id="cd04301">
    <property type="entry name" value="NAT_SF"/>
    <property type="match status" value="1"/>
</dbReference>
<evidence type="ECO:0000259" key="1">
    <source>
        <dbReference type="PROSITE" id="PS51186"/>
    </source>
</evidence>
<evidence type="ECO:0000313" key="3">
    <source>
        <dbReference type="Proteomes" id="UP000706039"/>
    </source>
</evidence>
<dbReference type="PROSITE" id="PS51186">
    <property type="entry name" value="GNAT"/>
    <property type="match status" value="1"/>
</dbReference>
<reference evidence="2 3" key="1">
    <citation type="submission" date="2021-08" db="EMBL/GenBank/DDBJ databases">
        <authorList>
            <person name="Tuo L."/>
        </authorList>
    </citation>
    <scope>NUCLEOTIDE SEQUENCE [LARGE SCALE GENOMIC DNA]</scope>
    <source>
        <strain evidence="2 3">JCM 31229</strain>
    </source>
</reference>
<accession>A0ABS7PUI3</accession>
<dbReference type="InterPro" id="IPR016181">
    <property type="entry name" value="Acyl_CoA_acyltransferase"/>
</dbReference>
<proteinExistence type="predicted"/>
<evidence type="ECO:0000313" key="2">
    <source>
        <dbReference type="EMBL" id="MBY8825007.1"/>
    </source>
</evidence>
<organism evidence="2 3">
    <name type="scientific">Sphingomonas colocasiae</name>
    <dbReference type="NCBI Taxonomy" id="1848973"/>
    <lineage>
        <taxon>Bacteria</taxon>
        <taxon>Pseudomonadati</taxon>
        <taxon>Pseudomonadota</taxon>
        <taxon>Alphaproteobacteria</taxon>
        <taxon>Sphingomonadales</taxon>
        <taxon>Sphingomonadaceae</taxon>
        <taxon>Sphingomonas</taxon>
    </lineage>
</organism>
<dbReference type="Gene3D" id="3.40.630.30">
    <property type="match status" value="1"/>
</dbReference>
<dbReference type="InterPro" id="IPR000182">
    <property type="entry name" value="GNAT_dom"/>
</dbReference>
<dbReference type="RefSeq" id="WP_222992115.1">
    <property type="nucleotide sequence ID" value="NZ_JAINVV010000011.1"/>
</dbReference>
<sequence>MNGDPTVRMAGAGDAEAVAMLHARSWRSAYRGIYSDDFLDHSLDADRRRLWGERLGGGGFRVFMAEAGAALLGFAGFAPGADPDWGVLLDNFHVDPAAKGRGIGKLLFAAGARDVTARHPGAGLHLFVYAANQAACRVYDRLGGRVAERIDDPPGGIPGQAELRYHWPAAALRAIAG</sequence>
<name>A0ABS7PUI3_9SPHN</name>
<feature type="domain" description="N-acetyltransferase" evidence="1">
    <location>
        <begin position="5"/>
        <end position="170"/>
    </location>
</feature>
<protein>
    <submittedName>
        <fullName evidence="2">GNAT family N-acetyltransferase</fullName>
    </submittedName>
</protein>
<dbReference type="SUPFAM" id="SSF55729">
    <property type="entry name" value="Acyl-CoA N-acyltransferases (Nat)"/>
    <property type="match status" value="1"/>
</dbReference>
<dbReference type="Proteomes" id="UP000706039">
    <property type="component" value="Unassembled WGS sequence"/>
</dbReference>
<comment type="caution">
    <text evidence="2">The sequence shown here is derived from an EMBL/GenBank/DDBJ whole genome shotgun (WGS) entry which is preliminary data.</text>
</comment>